<evidence type="ECO:0000313" key="7">
    <source>
        <dbReference type="Proteomes" id="UP000590442"/>
    </source>
</evidence>
<evidence type="ECO:0000256" key="2">
    <source>
        <dbReference type="ARBA" id="ARBA00006442"/>
    </source>
</evidence>
<dbReference type="EMBL" id="JAATJJ010000001">
    <property type="protein sequence ID" value="NJB71866.1"/>
    <property type="molecule type" value="Genomic_DNA"/>
</dbReference>
<name>A0A846QSA3_9FLAO</name>
<comment type="similarity">
    <text evidence="2">Belongs to the FAD-dependent oxidoreductase family.</text>
</comment>
<evidence type="ECO:0000259" key="5">
    <source>
        <dbReference type="Pfam" id="PF07992"/>
    </source>
</evidence>
<dbReference type="SUPFAM" id="SSF51905">
    <property type="entry name" value="FAD/NAD(P)-binding domain"/>
    <property type="match status" value="1"/>
</dbReference>
<gene>
    <name evidence="6" type="ORF">GGR42_002328</name>
</gene>
<dbReference type="InterPro" id="IPR023753">
    <property type="entry name" value="FAD/NAD-binding_dom"/>
</dbReference>
<evidence type="ECO:0000256" key="4">
    <source>
        <dbReference type="ARBA" id="ARBA00022827"/>
    </source>
</evidence>
<dbReference type="PANTHER" id="PTHR43429">
    <property type="entry name" value="PYRIDINE NUCLEOTIDE-DISULFIDE OXIDOREDUCTASE DOMAIN-CONTAINING"/>
    <property type="match status" value="1"/>
</dbReference>
<dbReference type="PRINTS" id="PR00411">
    <property type="entry name" value="PNDRDTASEI"/>
</dbReference>
<keyword evidence="4" id="KW-0274">FAD</keyword>
<dbReference type="Gene3D" id="3.50.50.60">
    <property type="entry name" value="FAD/NAD(P)-binding domain"/>
    <property type="match status" value="2"/>
</dbReference>
<feature type="domain" description="FAD/NAD(P)-binding" evidence="5">
    <location>
        <begin position="20"/>
        <end position="302"/>
    </location>
</feature>
<proteinExistence type="inferred from homology"/>
<dbReference type="PANTHER" id="PTHR43429:SF3">
    <property type="entry name" value="NITRITE REDUCTASE [NAD(P)H]"/>
    <property type="match status" value="1"/>
</dbReference>
<sequence length="466" mass="53469">MIKFLPLESTDYRSKKLMEHIVIIGNGIAGVTAARHIRKLSNKKITIVSAESNYFFSRTALMYVYMGHMKFEHTQPYENWFWKKNRIDLLNAYVSKVNHKNKKLLLSDGTQINFDKLIIATGSKPNKFGWKGQDLEGVQGLYSKQDLELLETNAPNKKVCKRAVIVGGGLIGIELAEMLRSRDIPVTFLVREDSFWNGVLPSGESQLINEHIQEHHINLRLGVNLGEILADENGRAKAITIKETGEEIACNLVGLTAGVTPNIDFLKDSGIELGRGVKVNRLLETNIKNIYAIGDCAEQHEAIGHRRPIEAVWYTGRMMGETLAQTICGNPTEYKPGHWFNSAKFLDIEYQTYGWVFSERAKKEYEKHFHWRHTKEKVCITVAFNRETGRFLGINTFGIRMRHELFDRWLTEERNVDFVMEHLADANFDPEFYKAFEKEIISKYNGDFGKSIDIKKKSLKRIFSLS</sequence>
<dbReference type="GO" id="GO:0016491">
    <property type="term" value="F:oxidoreductase activity"/>
    <property type="evidence" value="ECO:0007669"/>
    <property type="project" value="InterPro"/>
</dbReference>
<dbReference type="PRINTS" id="PR00368">
    <property type="entry name" value="FADPNR"/>
</dbReference>
<dbReference type="InterPro" id="IPR050260">
    <property type="entry name" value="FAD-bd_OxRdtase"/>
</dbReference>
<dbReference type="Pfam" id="PF07992">
    <property type="entry name" value="Pyr_redox_2"/>
    <property type="match status" value="1"/>
</dbReference>
<evidence type="ECO:0000313" key="6">
    <source>
        <dbReference type="EMBL" id="NJB71866.1"/>
    </source>
</evidence>
<dbReference type="InterPro" id="IPR036188">
    <property type="entry name" value="FAD/NAD-bd_sf"/>
</dbReference>
<organism evidence="6 7">
    <name type="scientific">Saonia flava</name>
    <dbReference type="NCBI Taxonomy" id="523696"/>
    <lineage>
        <taxon>Bacteria</taxon>
        <taxon>Pseudomonadati</taxon>
        <taxon>Bacteroidota</taxon>
        <taxon>Flavobacteriia</taxon>
        <taxon>Flavobacteriales</taxon>
        <taxon>Flavobacteriaceae</taxon>
        <taxon>Saonia</taxon>
    </lineage>
</organism>
<keyword evidence="7" id="KW-1185">Reference proteome</keyword>
<reference evidence="6 7" key="1">
    <citation type="submission" date="2020-03" db="EMBL/GenBank/DDBJ databases">
        <title>Genomic Encyclopedia of Type Strains, Phase IV (KMG-IV): sequencing the most valuable type-strain genomes for metagenomic binning, comparative biology and taxonomic classification.</title>
        <authorList>
            <person name="Goeker M."/>
        </authorList>
    </citation>
    <scope>NUCLEOTIDE SEQUENCE [LARGE SCALE GENOMIC DNA]</scope>
    <source>
        <strain evidence="6 7">DSM 29762</strain>
    </source>
</reference>
<dbReference type="AlphaFoldDB" id="A0A846QSA3"/>
<evidence type="ECO:0000256" key="3">
    <source>
        <dbReference type="ARBA" id="ARBA00022630"/>
    </source>
</evidence>
<evidence type="ECO:0000256" key="1">
    <source>
        <dbReference type="ARBA" id="ARBA00001974"/>
    </source>
</evidence>
<accession>A0A846QSA3</accession>
<keyword evidence="3" id="KW-0285">Flavoprotein</keyword>
<comment type="cofactor">
    <cofactor evidence="1">
        <name>FAD</name>
        <dbReference type="ChEBI" id="CHEBI:57692"/>
    </cofactor>
</comment>
<dbReference type="Proteomes" id="UP000590442">
    <property type="component" value="Unassembled WGS sequence"/>
</dbReference>
<protein>
    <submittedName>
        <fullName evidence="6">NADPH-dependent 2,4-dienoyl-CoA reductase/sulfur reductase-like enzyme</fullName>
    </submittedName>
</protein>
<comment type="caution">
    <text evidence="6">The sequence shown here is derived from an EMBL/GenBank/DDBJ whole genome shotgun (WGS) entry which is preliminary data.</text>
</comment>